<dbReference type="PROSITE" id="PS50125">
    <property type="entry name" value="GUANYLATE_CYCLASE_2"/>
    <property type="match status" value="1"/>
</dbReference>
<dbReference type="Pfam" id="PF00211">
    <property type="entry name" value="Guanylate_cyc"/>
    <property type="match status" value="1"/>
</dbReference>
<keyword evidence="10" id="KW-0456">Lyase</keyword>
<dbReference type="CDD" id="cd07302">
    <property type="entry name" value="CHD"/>
    <property type="match status" value="1"/>
</dbReference>
<protein>
    <recommendedName>
        <fullName evidence="2">guanylate cyclase</fullName>
        <ecNumber evidence="2">4.6.1.2</ecNumber>
    </recommendedName>
</protein>
<evidence type="ECO:0000256" key="6">
    <source>
        <dbReference type="ARBA" id="ARBA00022989"/>
    </source>
</evidence>
<keyword evidence="8" id="KW-0675">Receptor</keyword>
<keyword evidence="9" id="KW-0325">Glycoprotein</keyword>
<evidence type="ECO:0000256" key="7">
    <source>
        <dbReference type="ARBA" id="ARBA00023136"/>
    </source>
</evidence>
<feature type="domain" description="Guanylate cyclase" evidence="12">
    <location>
        <begin position="591"/>
        <end position="692"/>
    </location>
</feature>
<evidence type="ECO:0000256" key="3">
    <source>
        <dbReference type="ARBA" id="ARBA00022692"/>
    </source>
</evidence>
<dbReference type="GO" id="GO:0004383">
    <property type="term" value="F:guanylate cyclase activity"/>
    <property type="evidence" value="ECO:0007669"/>
    <property type="project" value="UniProtKB-EC"/>
</dbReference>
<dbReference type="GO" id="GO:0004672">
    <property type="term" value="F:protein kinase activity"/>
    <property type="evidence" value="ECO:0007669"/>
    <property type="project" value="InterPro"/>
</dbReference>
<dbReference type="GO" id="GO:0007168">
    <property type="term" value="P:receptor guanylyl cyclase signaling pathway"/>
    <property type="evidence" value="ECO:0007669"/>
    <property type="project" value="TreeGrafter"/>
</dbReference>
<dbReference type="AlphaFoldDB" id="A0AAD9K984"/>
<keyword evidence="6" id="KW-1133">Transmembrane helix</keyword>
<dbReference type="InterPro" id="IPR001054">
    <property type="entry name" value="A/G_cyclase"/>
</dbReference>
<dbReference type="EC" id="4.6.1.2" evidence="2"/>
<dbReference type="GO" id="GO:0004016">
    <property type="term" value="F:adenylate cyclase activity"/>
    <property type="evidence" value="ECO:0007669"/>
    <property type="project" value="TreeGrafter"/>
</dbReference>
<dbReference type="InterPro" id="IPR001828">
    <property type="entry name" value="ANF_lig-bd_rcpt"/>
</dbReference>
<dbReference type="InterPro" id="IPR050401">
    <property type="entry name" value="Cyclic_nucleotide_synthase"/>
</dbReference>
<evidence type="ECO:0000313" key="14">
    <source>
        <dbReference type="Proteomes" id="UP001208570"/>
    </source>
</evidence>
<evidence type="ECO:0000256" key="11">
    <source>
        <dbReference type="ARBA" id="ARBA00023293"/>
    </source>
</evidence>
<dbReference type="Gene3D" id="1.10.510.10">
    <property type="entry name" value="Transferase(Phosphotransferase) domain 1"/>
    <property type="match status" value="1"/>
</dbReference>
<dbReference type="SMART" id="SM00044">
    <property type="entry name" value="CYCc"/>
    <property type="match status" value="1"/>
</dbReference>
<evidence type="ECO:0000256" key="5">
    <source>
        <dbReference type="ARBA" id="ARBA00022741"/>
    </source>
</evidence>
<dbReference type="CDD" id="cd06352">
    <property type="entry name" value="PBP1_NPR_GC-like"/>
    <property type="match status" value="1"/>
</dbReference>
<evidence type="ECO:0000256" key="4">
    <source>
        <dbReference type="ARBA" id="ARBA00022729"/>
    </source>
</evidence>
<dbReference type="Gene3D" id="3.40.50.2300">
    <property type="match status" value="2"/>
</dbReference>
<dbReference type="Gene3D" id="6.10.250.780">
    <property type="match status" value="1"/>
</dbReference>
<gene>
    <name evidence="13" type="ORF">LSH36_32g08020</name>
</gene>
<dbReference type="SUPFAM" id="SSF56112">
    <property type="entry name" value="Protein kinase-like (PK-like)"/>
    <property type="match status" value="1"/>
</dbReference>
<dbReference type="PANTHER" id="PTHR11920">
    <property type="entry name" value="GUANYLYL CYCLASE"/>
    <property type="match status" value="1"/>
</dbReference>
<dbReference type="InterPro" id="IPR001170">
    <property type="entry name" value="ANPR/GUC"/>
</dbReference>
<evidence type="ECO:0000256" key="1">
    <source>
        <dbReference type="ARBA" id="ARBA00004479"/>
    </source>
</evidence>
<dbReference type="Pfam" id="PF01094">
    <property type="entry name" value="ANF_receptor"/>
    <property type="match status" value="1"/>
</dbReference>
<keyword evidence="14" id="KW-1185">Reference proteome</keyword>
<dbReference type="Proteomes" id="UP001208570">
    <property type="component" value="Unassembled WGS sequence"/>
</dbReference>
<evidence type="ECO:0000256" key="2">
    <source>
        <dbReference type="ARBA" id="ARBA00012202"/>
    </source>
</evidence>
<comment type="subcellular location">
    <subcellularLocation>
        <location evidence="1">Membrane</location>
        <topology evidence="1">Single-pass type I membrane protein</topology>
    </subcellularLocation>
</comment>
<reference evidence="13" key="1">
    <citation type="journal article" date="2023" name="Mol. Biol. Evol.">
        <title>Third-Generation Sequencing Reveals the Adaptive Role of the Epigenome in Three Deep-Sea Polychaetes.</title>
        <authorList>
            <person name="Perez M."/>
            <person name="Aroh O."/>
            <person name="Sun Y."/>
            <person name="Lan Y."/>
            <person name="Juniper S.K."/>
            <person name="Young C.R."/>
            <person name="Angers B."/>
            <person name="Qian P.Y."/>
        </authorList>
    </citation>
    <scope>NUCLEOTIDE SEQUENCE</scope>
    <source>
        <strain evidence="13">P08H-3</strain>
    </source>
</reference>
<dbReference type="PRINTS" id="PR00255">
    <property type="entry name" value="NATPEPTIDER"/>
</dbReference>
<dbReference type="PANTHER" id="PTHR11920:SF496">
    <property type="entry name" value="GUANYLATE CYCLASE"/>
    <property type="match status" value="1"/>
</dbReference>
<dbReference type="InterPro" id="IPR028082">
    <property type="entry name" value="Peripla_BP_I"/>
</dbReference>
<sequence>MSRLLPFLAVIVTGQISSKGVINLAVFLPQTGSWPVGNTIGPAAQLAVDYINNNDMILNDYVIKISYYDTGCNQGKTVWQLIRHTKTNKRMDAIIGGGCDPVCEILGLFAAHRFLPMVSWGCQSAKFSNKRKVVRLTIGSKKLLKKPILALLKHFHWERFSIFAILDESYEWLAQSIQEYAEEDDNVLVQNMVAVITDTEHEKAEELAHITHILVHLLKNAKGSPAEVRRRMLLLLDLGKLTGEFVFIAYDMQQDSIKGEDGRDEDARRAFQGLLNINLKRPQDVNYNNFLDKIRSASALPPFNYIIEKNVQIDIHAGMLYDSILLYAFALQDAVLLGHSINDLHFISSLMFNRKFPGISGEVQIDQNGDKEDTYEIEIYSGDKFITIGEYSHESNSVIPKDGVDIVFAGGRKDIPLDRPVCGWKNELCSKTTALLYKAPEILRQENHFLSGTKPGDVYSFGIIMQEIITLVRPYQAITNELPKDSCPNYMCKLMTSCWSEEAISRPSFTEVIKLFKEANEGKVFNILDKTCQMMEQYTNHLEDLVSDRTKQLDQEKLKTDKLLYQMLPRFIADPLKMGRKVEPEAYEKATVYFSDVVSFTNIASNSTPLEVVNFLNDLYSAFDCIVEKYDVYKIETIGDAYVTVSGVPDPNGNQHASAVASLSLDILSLVSRFTIKHMPRRQLKLRIGIHSALKIQISKATRDILNDIGGYIMEKRGEIDIKDVGKMTTYWLLYQNELDRPRPAIYNHLSNGGDEPT</sequence>
<organism evidence="13 14">
    <name type="scientific">Paralvinella palmiformis</name>
    <dbReference type="NCBI Taxonomy" id="53620"/>
    <lineage>
        <taxon>Eukaryota</taxon>
        <taxon>Metazoa</taxon>
        <taxon>Spiralia</taxon>
        <taxon>Lophotrochozoa</taxon>
        <taxon>Annelida</taxon>
        <taxon>Polychaeta</taxon>
        <taxon>Sedentaria</taxon>
        <taxon>Canalipalpata</taxon>
        <taxon>Terebellida</taxon>
        <taxon>Terebelliformia</taxon>
        <taxon>Alvinellidae</taxon>
        <taxon>Paralvinella</taxon>
    </lineage>
</organism>
<dbReference type="SUPFAM" id="SSF53822">
    <property type="entry name" value="Periplasmic binding protein-like I"/>
    <property type="match status" value="1"/>
</dbReference>
<evidence type="ECO:0000259" key="12">
    <source>
        <dbReference type="PROSITE" id="PS50125"/>
    </source>
</evidence>
<dbReference type="SUPFAM" id="SSF55073">
    <property type="entry name" value="Nucleotide cyclase"/>
    <property type="match status" value="1"/>
</dbReference>
<dbReference type="InterPro" id="IPR011009">
    <property type="entry name" value="Kinase-like_dom_sf"/>
</dbReference>
<keyword evidence="5" id="KW-0547">Nucleotide-binding</keyword>
<accession>A0AAD9K984</accession>
<dbReference type="Pfam" id="PF07701">
    <property type="entry name" value="HNOBA"/>
    <property type="match status" value="1"/>
</dbReference>
<dbReference type="InterPro" id="IPR011645">
    <property type="entry name" value="HNOB_dom_associated"/>
</dbReference>
<dbReference type="GO" id="GO:0005886">
    <property type="term" value="C:plasma membrane"/>
    <property type="evidence" value="ECO:0007669"/>
    <property type="project" value="TreeGrafter"/>
</dbReference>
<comment type="caution">
    <text evidence="13">The sequence shown here is derived from an EMBL/GenBank/DDBJ whole genome shotgun (WGS) entry which is preliminary data.</text>
</comment>
<dbReference type="GO" id="GO:0000166">
    <property type="term" value="F:nucleotide binding"/>
    <property type="evidence" value="ECO:0007669"/>
    <property type="project" value="UniProtKB-KW"/>
</dbReference>
<evidence type="ECO:0000313" key="13">
    <source>
        <dbReference type="EMBL" id="KAK2167056.1"/>
    </source>
</evidence>
<dbReference type="GO" id="GO:0001653">
    <property type="term" value="F:peptide receptor activity"/>
    <property type="evidence" value="ECO:0007669"/>
    <property type="project" value="TreeGrafter"/>
</dbReference>
<dbReference type="InterPro" id="IPR001245">
    <property type="entry name" value="Ser-Thr/Tyr_kinase_cat_dom"/>
</dbReference>
<keyword evidence="4" id="KW-0732">Signal</keyword>
<keyword evidence="11" id="KW-0141">cGMP biosynthesis</keyword>
<dbReference type="Gene3D" id="3.30.70.1230">
    <property type="entry name" value="Nucleotide cyclase"/>
    <property type="match status" value="2"/>
</dbReference>
<keyword evidence="7" id="KW-0472">Membrane</keyword>
<evidence type="ECO:0000256" key="10">
    <source>
        <dbReference type="ARBA" id="ARBA00023239"/>
    </source>
</evidence>
<dbReference type="GO" id="GO:0035556">
    <property type="term" value="P:intracellular signal transduction"/>
    <property type="evidence" value="ECO:0007669"/>
    <property type="project" value="InterPro"/>
</dbReference>
<dbReference type="Pfam" id="PF07714">
    <property type="entry name" value="PK_Tyr_Ser-Thr"/>
    <property type="match status" value="1"/>
</dbReference>
<evidence type="ECO:0000256" key="9">
    <source>
        <dbReference type="ARBA" id="ARBA00023180"/>
    </source>
</evidence>
<dbReference type="InterPro" id="IPR029787">
    <property type="entry name" value="Nucleotide_cyclase"/>
</dbReference>
<keyword evidence="3" id="KW-0812">Transmembrane</keyword>
<name>A0AAD9K984_9ANNE</name>
<proteinExistence type="predicted"/>
<dbReference type="EMBL" id="JAODUP010000032">
    <property type="protein sequence ID" value="KAK2167056.1"/>
    <property type="molecule type" value="Genomic_DNA"/>
</dbReference>
<evidence type="ECO:0000256" key="8">
    <source>
        <dbReference type="ARBA" id="ARBA00023170"/>
    </source>
</evidence>